<dbReference type="OrthoDB" id="9808870at2"/>
<comment type="caution">
    <text evidence="3">The sequence shown here is derived from an EMBL/GenBank/DDBJ whole genome shotgun (WGS) entry which is preliminary data.</text>
</comment>
<keyword evidence="1" id="KW-0472">Membrane</keyword>
<reference evidence="3 4" key="1">
    <citation type="submission" date="2019-03" db="EMBL/GenBank/DDBJ databases">
        <title>Genomic Encyclopedia of Type Strains, Phase IV (KMG-IV): sequencing the most valuable type-strain genomes for metagenomic binning, comparative biology and taxonomic classification.</title>
        <authorList>
            <person name="Goeker M."/>
        </authorList>
    </citation>
    <scope>NUCLEOTIDE SEQUENCE [LARGE SCALE GENOMIC DNA]</scope>
    <source>
        <strain evidence="3 4">DSM 1709</strain>
    </source>
</reference>
<feature type="transmembrane region" description="Helical" evidence="1">
    <location>
        <begin position="224"/>
        <end position="245"/>
    </location>
</feature>
<gene>
    <name evidence="3" type="ORF">EV684_115106</name>
</gene>
<dbReference type="InterPro" id="IPR032809">
    <property type="entry name" value="Put_HupE_UreJ"/>
</dbReference>
<keyword evidence="2" id="KW-0732">Signal</keyword>
<feature type="signal peptide" evidence="2">
    <location>
        <begin position="1"/>
        <end position="22"/>
    </location>
</feature>
<feature type="transmembrane region" description="Helical" evidence="1">
    <location>
        <begin position="134"/>
        <end position="159"/>
    </location>
</feature>
<feature type="chain" id="PRO_5020793752" evidence="2">
    <location>
        <begin position="23"/>
        <end position="316"/>
    </location>
</feature>
<name>A0A4R2M5D3_RUBGE</name>
<feature type="transmembrane region" description="Helical" evidence="1">
    <location>
        <begin position="265"/>
        <end position="282"/>
    </location>
</feature>
<keyword evidence="1" id="KW-0812">Transmembrane</keyword>
<sequence length="316" mass="33930">MRRVLRWLLLAWLALVAGAAAAHEMSIAEMELRETAPGEFLWQWTATARPVGSDLVPRWPAPCSAEGNLLRCGDAGLKGRLAVDGVGKRYSAVIVKMFWRDGGSRVATLTAAQPEVQVFGSAEDSRGFAEIAQAYVGLGVQHILTGTDHLMFVAGLLFLVGFNRRLVWTVTAFTVAHSLTLALSAFGWLSLRPPPVEATIALSIVLVAAEALRREDTLSRRWPALVAFGFGLVHGLGFAGALRQFGLPENHLLTALVGFNVGVEIGQLLVIAAAWAVCRALAPWPGFARTRVPALYAMGSVAAWWACARIVKIVAA</sequence>
<evidence type="ECO:0000313" key="3">
    <source>
        <dbReference type="EMBL" id="TCO99313.1"/>
    </source>
</evidence>
<accession>A0A4R2M5D3</accession>
<proteinExistence type="predicted"/>
<evidence type="ECO:0000313" key="4">
    <source>
        <dbReference type="Proteomes" id="UP000295106"/>
    </source>
</evidence>
<evidence type="ECO:0000256" key="2">
    <source>
        <dbReference type="SAM" id="SignalP"/>
    </source>
</evidence>
<protein>
    <submittedName>
        <fullName evidence="3">HupE/UreJ protein</fullName>
    </submittedName>
</protein>
<dbReference type="AlphaFoldDB" id="A0A4R2M5D3"/>
<dbReference type="Proteomes" id="UP000295106">
    <property type="component" value="Unassembled WGS sequence"/>
</dbReference>
<evidence type="ECO:0000256" key="1">
    <source>
        <dbReference type="SAM" id="Phobius"/>
    </source>
</evidence>
<dbReference type="Pfam" id="PF13795">
    <property type="entry name" value="HupE_UreJ_2"/>
    <property type="match status" value="1"/>
</dbReference>
<dbReference type="GeneID" id="99685317"/>
<dbReference type="RefSeq" id="WP_132649276.1">
    <property type="nucleotide sequence ID" value="NZ_CP181386.1"/>
</dbReference>
<feature type="transmembrane region" description="Helical" evidence="1">
    <location>
        <begin position="294"/>
        <end position="315"/>
    </location>
</feature>
<dbReference type="EMBL" id="SLXD01000015">
    <property type="protein sequence ID" value="TCO99313.1"/>
    <property type="molecule type" value="Genomic_DNA"/>
</dbReference>
<keyword evidence="1" id="KW-1133">Transmembrane helix</keyword>
<organism evidence="3 4">
    <name type="scientific">Rubrivivax gelatinosus</name>
    <name type="common">Rhodocyclus gelatinosus</name>
    <name type="synonym">Rhodopseudomonas gelatinosa</name>
    <dbReference type="NCBI Taxonomy" id="28068"/>
    <lineage>
        <taxon>Bacteria</taxon>
        <taxon>Pseudomonadati</taxon>
        <taxon>Pseudomonadota</taxon>
        <taxon>Betaproteobacteria</taxon>
        <taxon>Burkholderiales</taxon>
        <taxon>Sphaerotilaceae</taxon>
        <taxon>Rubrivivax</taxon>
    </lineage>
</organism>
<feature type="transmembrane region" description="Helical" evidence="1">
    <location>
        <begin position="166"/>
        <end position="189"/>
    </location>
</feature>